<dbReference type="EMBL" id="MRTP01000002">
    <property type="protein sequence ID" value="OMF55350.1"/>
    <property type="molecule type" value="Genomic_DNA"/>
</dbReference>
<dbReference type="InterPro" id="IPR008772">
    <property type="entry name" value="Phosphonate_metab_PhnH"/>
</dbReference>
<keyword evidence="2" id="KW-1185">Reference proteome</keyword>
<evidence type="ECO:0000313" key="2">
    <source>
        <dbReference type="Proteomes" id="UP000187172"/>
    </source>
</evidence>
<dbReference type="Pfam" id="PF05845">
    <property type="entry name" value="PhnH"/>
    <property type="match status" value="1"/>
</dbReference>
<name>A0A1R1EU37_9BACL</name>
<evidence type="ECO:0000313" key="1">
    <source>
        <dbReference type="EMBL" id="OMF55350.1"/>
    </source>
</evidence>
<dbReference type="PIRSF" id="PIRSF020680">
    <property type="entry name" value="PhnH"/>
    <property type="match status" value="1"/>
</dbReference>
<reference evidence="1 2" key="1">
    <citation type="submission" date="2016-11" db="EMBL/GenBank/DDBJ databases">
        <title>Paenibacillus species isolates.</title>
        <authorList>
            <person name="Beno S.M."/>
        </authorList>
    </citation>
    <scope>NUCLEOTIDE SEQUENCE [LARGE SCALE GENOMIC DNA]</scope>
    <source>
        <strain evidence="1 2">FSL R5-0378</strain>
    </source>
</reference>
<dbReference type="SUPFAM" id="SSF159709">
    <property type="entry name" value="PhnH-like"/>
    <property type="match status" value="1"/>
</dbReference>
<dbReference type="RefSeq" id="WP_076169745.1">
    <property type="nucleotide sequence ID" value="NZ_MRTP01000002.1"/>
</dbReference>
<protein>
    <submittedName>
        <fullName evidence="1">Phosphonate C-P lyase system protein PhnH</fullName>
    </submittedName>
</protein>
<organism evidence="1 2">
    <name type="scientific">Paenibacillus rhizosphaerae</name>
    <dbReference type="NCBI Taxonomy" id="297318"/>
    <lineage>
        <taxon>Bacteria</taxon>
        <taxon>Bacillati</taxon>
        <taxon>Bacillota</taxon>
        <taxon>Bacilli</taxon>
        <taxon>Bacillales</taxon>
        <taxon>Paenibacillaceae</taxon>
        <taxon>Paenibacillus</taxon>
    </lineage>
</organism>
<dbReference type="STRING" id="297318.BK138_11680"/>
<keyword evidence="1" id="KW-0456">Lyase</keyword>
<proteinExistence type="predicted"/>
<dbReference type="GO" id="GO:0019634">
    <property type="term" value="P:organic phosphonate metabolic process"/>
    <property type="evidence" value="ECO:0007669"/>
    <property type="project" value="InterPro"/>
</dbReference>
<accession>A0A1R1EU37</accession>
<sequence>MNFDAVHDIQRAYRKVVDSMSRPGLISDLTAEAAKADAQWGGLPVTWVLALMLLDTEVTFCICSQREAELTRLLNQLTFAVRTEPEKADYIFVLHDAKEGELLKALQSAKVGTLADPHASATVIVESGELSGDFELSLKGPGIEGESFVRIPLAPGWLEARAEKNAEYPLGIDMLVVDKNNKLLCLPRTTQIEEREVLLWDM</sequence>
<dbReference type="GO" id="GO:0016829">
    <property type="term" value="F:lyase activity"/>
    <property type="evidence" value="ECO:0007669"/>
    <property type="project" value="UniProtKB-KW"/>
</dbReference>
<dbReference type="Gene3D" id="3.40.50.11310">
    <property type="entry name" value="Bacterial phosphonate metabolism protein PhnH"/>
    <property type="match status" value="1"/>
</dbReference>
<comment type="caution">
    <text evidence="1">The sequence shown here is derived from an EMBL/GenBank/DDBJ whole genome shotgun (WGS) entry which is preliminary data.</text>
</comment>
<dbReference type="AlphaFoldDB" id="A0A1R1EU37"/>
<dbReference type="Proteomes" id="UP000187172">
    <property type="component" value="Unassembled WGS sequence"/>
</dbReference>
<gene>
    <name evidence="1" type="ORF">BK138_11680</name>
</gene>
<dbReference type="NCBIfam" id="TIGR03292">
    <property type="entry name" value="PhnH_redo"/>
    <property type="match status" value="1"/>
</dbReference>
<dbReference type="InterPro" id="IPR038058">
    <property type="entry name" value="PhnH-like_sp"/>
</dbReference>